<evidence type="ECO:0000313" key="3">
    <source>
        <dbReference type="Proteomes" id="UP001066276"/>
    </source>
</evidence>
<dbReference type="AlphaFoldDB" id="A0AAV7Q0C5"/>
<organism evidence="2 3">
    <name type="scientific">Pleurodeles waltl</name>
    <name type="common">Iberian ribbed newt</name>
    <dbReference type="NCBI Taxonomy" id="8319"/>
    <lineage>
        <taxon>Eukaryota</taxon>
        <taxon>Metazoa</taxon>
        <taxon>Chordata</taxon>
        <taxon>Craniata</taxon>
        <taxon>Vertebrata</taxon>
        <taxon>Euteleostomi</taxon>
        <taxon>Amphibia</taxon>
        <taxon>Batrachia</taxon>
        <taxon>Caudata</taxon>
        <taxon>Salamandroidea</taxon>
        <taxon>Salamandridae</taxon>
        <taxon>Pleurodelinae</taxon>
        <taxon>Pleurodeles</taxon>
    </lineage>
</organism>
<proteinExistence type="predicted"/>
<gene>
    <name evidence="2" type="ORF">NDU88_010510</name>
</gene>
<keyword evidence="3" id="KW-1185">Reference proteome</keyword>
<dbReference type="Proteomes" id="UP001066276">
    <property type="component" value="Chromosome 7"/>
</dbReference>
<sequence length="144" mass="16311">MGRGGHRRNLLPWPAGHQQPSCTRPGRDTWQAAPPRHVNAGLRWETRERLKLPQHIPTGRSLHIPILLEDLGLRISLWQGTWCGRAGLAPPLPAFHLPTLVWWAPVGTSCRGCGVELNFTTPTGSGWLSQLDLCIFFLQFYYWK</sequence>
<evidence type="ECO:0000313" key="2">
    <source>
        <dbReference type="EMBL" id="KAJ1132183.1"/>
    </source>
</evidence>
<comment type="caution">
    <text evidence="2">The sequence shown here is derived from an EMBL/GenBank/DDBJ whole genome shotgun (WGS) entry which is preliminary data.</text>
</comment>
<protein>
    <submittedName>
        <fullName evidence="2">Uncharacterized protein</fullName>
    </submittedName>
</protein>
<reference evidence="2" key="1">
    <citation type="journal article" date="2022" name="bioRxiv">
        <title>Sequencing and chromosome-scale assembly of the giantPleurodeles waltlgenome.</title>
        <authorList>
            <person name="Brown T."/>
            <person name="Elewa A."/>
            <person name="Iarovenko S."/>
            <person name="Subramanian E."/>
            <person name="Araus A.J."/>
            <person name="Petzold A."/>
            <person name="Susuki M."/>
            <person name="Suzuki K.-i.T."/>
            <person name="Hayashi T."/>
            <person name="Toyoda A."/>
            <person name="Oliveira C."/>
            <person name="Osipova E."/>
            <person name="Leigh N.D."/>
            <person name="Simon A."/>
            <person name="Yun M.H."/>
        </authorList>
    </citation>
    <scope>NUCLEOTIDE SEQUENCE</scope>
    <source>
        <strain evidence="2">20211129_DDA</strain>
        <tissue evidence="2">Liver</tissue>
    </source>
</reference>
<accession>A0AAV7Q0C5</accession>
<name>A0AAV7Q0C5_PLEWA</name>
<dbReference type="EMBL" id="JANPWB010000011">
    <property type="protein sequence ID" value="KAJ1132183.1"/>
    <property type="molecule type" value="Genomic_DNA"/>
</dbReference>
<feature type="region of interest" description="Disordered" evidence="1">
    <location>
        <begin position="1"/>
        <end position="30"/>
    </location>
</feature>
<evidence type="ECO:0000256" key="1">
    <source>
        <dbReference type="SAM" id="MobiDB-lite"/>
    </source>
</evidence>